<evidence type="ECO:0000256" key="2">
    <source>
        <dbReference type="ARBA" id="ARBA00008163"/>
    </source>
</evidence>
<proteinExistence type="inferred from homology"/>
<evidence type="ECO:0000313" key="10">
    <source>
        <dbReference type="Proteomes" id="UP001195941"/>
    </source>
</evidence>
<comment type="subcellular location">
    <subcellularLocation>
        <location evidence="1">Cell outer membrane</location>
        <topology evidence="1">Multi-pass membrane protein</topology>
    </subcellularLocation>
</comment>
<sequence length="412" mass="43381">MTRQFAGRRPLGVLATTSLVLFAAPAVATTGYFSNGTSVESKGMAGSGVAIGTGVMGLTANPAMGTRYPDQAGACLSLFSPKRSTTITGMGTFDSDKEFFPVPCGGGNFRLENGSTLGVLMYGNGGMNTEYQTNFFGGGVIPGPLGVNLEQLFIQVNYATDLDNGLSLGFAPIIAAQRFSATGLAGFGGFSADATALSDNGDDWSFGAGAMVGAVINAGNGFTFGASYRSRIYMEPFEKYSGLFAEGGDFDIPATAKVGLSYTPQSNAAWTLTAEWERIFYSKVAALGNPFPTASPLGAADGPGFGWDDMDVIRIGAEYRASDKWTVRGGVSYNTMFTDSSQVTLNTLAPATPQWHATIGGTMRINDRREFHVSYSHAFDNSLSGVMALDGVTPISTQMSQDELSVAMTWKW</sequence>
<dbReference type="SUPFAM" id="SSF56935">
    <property type="entry name" value="Porins"/>
    <property type="match status" value="1"/>
</dbReference>
<evidence type="ECO:0000256" key="3">
    <source>
        <dbReference type="ARBA" id="ARBA00022452"/>
    </source>
</evidence>
<accession>A0ABS5HLK7</accession>
<comment type="caution">
    <text evidence="9">The sequence shown here is derived from an EMBL/GenBank/DDBJ whole genome shotgun (WGS) entry which is preliminary data.</text>
</comment>
<keyword evidence="7" id="KW-0998">Cell outer membrane</keyword>
<dbReference type="RefSeq" id="WP_212699299.1">
    <property type="nucleotide sequence ID" value="NZ_JADMKU010000001.1"/>
</dbReference>
<dbReference type="InterPro" id="IPR005017">
    <property type="entry name" value="OMPP1/FadL/TodX"/>
</dbReference>
<name>A0ABS5HLK7_9RHOB</name>
<keyword evidence="3" id="KW-1134">Transmembrane beta strand</keyword>
<keyword evidence="5 8" id="KW-0732">Signal</keyword>
<evidence type="ECO:0000256" key="8">
    <source>
        <dbReference type="SAM" id="SignalP"/>
    </source>
</evidence>
<dbReference type="Gene3D" id="2.40.160.60">
    <property type="entry name" value="Outer membrane protein transport protein (OMPP1/FadL/TodX)"/>
    <property type="match status" value="1"/>
</dbReference>
<evidence type="ECO:0000256" key="6">
    <source>
        <dbReference type="ARBA" id="ARBA00023136"/>
    </source>
</evidence>
<dbReference type="EMBL" id="JADMKU010000001">
    <property type="protein sequence ID" value="MBR9649804.1"/>
    <property type="molecule type" value="Genomic_DNA"/>
</dbReference>
<dbReference type="Proteomes" id="UP001195941">
    <property type="component" value="Unassembled WGS sequence"/>
</dbReference>
<protein>
    <submittedName>
        <fullName evidence="9">Outer membrane protein transport protein</fullName>
    </submittedName>
</protein>
<evidence type="ECO:0000256" key="5">
    <source>
        <dbReference type="ARBA" id="ARBA00022729"/>
    </source>
</evidence>
<keyword evidence="6" id="KW-0472">Membrane</keyword>
<organism evidence="9 10">
    <name type="scientific">Thalassovita aquimarina</name>
    <dbReference type="NCBI Taxonomy" id="2785917"/>
    <lineage>
        <taxon>Bacteria</taxon>
        <taxon>Pseudomonadati</taxon>
        <taxon>Pseudomonadota</taxon>
        <taxon>Alphaproteobacteria</taxon>
        <taxon>Rhodobacterales</taxon>
        <taxon>Roseobacteraceae</taxon>
        <taxon>Thalassovita</taxon>
    </lineage>
</organism>
<reference evidence="9 10" key="1">
    <citation type="journal article" date="2021" name="Arch. Microbiol.">
        <title>Thalassobius aquimarinus sp. nov., isolated from the Sea of Japan seashore.</title>
        <authorList>
            <person name="Kurilenko V.V."/>
            <person name="Romanenko L.A."/>
            <person name="Chernysheva N.Y."/>
            <person name="Velansky P.V."/>
            <person name="Tekutyeva L.A."/>
            <person name="Isaeva M.P."/>
            <person name="Mikhailov V.V."/>
        </authorList>
    </citation>
    <scope>NUCLEOTIDE SEQUENCE [LARGE SCALE GENOMIC DNA]</scope>
    <source>
        <strain evidence="9 10">KMM 8518</strain>
    </source>
</reference>
<evidence type="ECO:0000256" key="4">
    <source>
        <dbReference type="ARBA" id="ARBA00022692"/>
    </source>
</evidence>
<dbReference type="Pfam" id="PF03349">
    <property type="entry name" value="Toluene_X"/>
    <property type="match status" value="1"/>
</dbReference>
<dbReference type="PANTHER" id="PTHR35093:SF8">
    <property type="entry name" value="OUTER MEMBRANE PROTEIN NMB0088-RELATED"/>
    <property type="match status" value="1"/>
</dbReference>
<dbReference type="PANTHER" id="PTHR35093">
    <property type="entry name" value="OUTER MEMBRANE PROTEIN NMB0088-RELATED"/>
    <property type="match status" value="1"/>
</dbReference>
<feature type="chain" id="PRO_5045324160" evidence="8">
    <location>
        <begin position="29"/>
        <end position="412"/>
    </location>
</feature>
<keyword evidence="10" id="KW-1185">Reference proteome</keyword>
<feature type="signal peptide" evidence="8">
    <location>
        <begin position="1"/>
        <end position="28"/>
    </location>
</feature>
<evidence type="ECO:0000256" key="7">
    <source>
        <dbReference type="ARBA" id="ARBA00023237"/>
    </source>
</evidence>
<keyword evidence="4" id="KW-0812">Transmembrane</keyword>
<evidence type="ECO:0000256" key="1">
    <source>
        <dbReference type="ARBA" id="ARBA00004571"/>
    </source>
</evidence>
<evidence type="ECO:0000313" key="9">
    <source>
        <dbReference type="EMBL" id="MBR9649804.1"/>
    </source>
</evidence>
<comment type="similarity">
    <text evidence="2">Belongs to the OmpP1/FadL family.</text>
</comment>
<gene>
    <name evidence="9" type="ORF">IT775_01540</name>
</gene>